<feature type="non-terminal residue" evidence="2">
    <location>
        <position position="1399"/>
    </location>
</feature>
<feature type="region of interest" description="Disordered" evidence="1">
    <location>
        <begin position="153"/>
        <end position="173"/>
    </location>
</feature>
<feature type="region of interest" description="Disordered" evidence="1">
    <location>
        <begin position="691"/>
        <end position="770"/>
    </location>
</feature>
<evidence type="ECO:0000256" key="1">
    <source>
        <dbReference type="SAM" id="MobiDB-lite"/>
    </source>
</evidence>
<feature type="compositionally biased region" description="Gly residues" evidence="1">
    <location>
        <begin position="162"/>
        <end position="173"/>
    </location>
</feature>
<feature type="compositionally biased region" description="Low complexity" evidence="1">
    <location>
        <begin position="757"/>
        <end position="769"/>
    </location>
</feature>
<feature type="region of interest" description="Disordered" evidence="1">
    <location>
        <begin position="415"/>
        <end position="439"/>
    </location>
</feature>
<dbReference type="PANTHER" id="PTHR48125">
    <property type="entry name" value="LP07818P1"/>
    <property type="match status" value="1"/>
</dbReference>
<accession>A0AAE0FJQ3</accession>
<name>A0AAE0FJQ3_9CHLO</name>
<dbReference type="Proteomes" id="UP001190700">
    <property type="component" value="Unassembled WGS sequence"/>
</dbReference>
<feature type="compositionally biased region" description="Low complexity" evidence="1">
    <location>
        <begin position="693"/>
        <end position="716"/>
    </location>
</feature>
<evidence type="ECO:0000313" key="3">
    <source>
        <dbReference type="Proteomes" id="UP001190700"/>
    </source>
</evidence>
<sequence>MVLHLGQGQQQRVIGVASEARVDAGSGAHIPDVHVGASITGLHLAASLVHCEKTLGVLASWLNARRMPLLTAAGRCELAGQVVVRGIQHRQDWFWRWVALHGWHLECLEDQWAALAEESWDLATCSAVAEEVLPDTGPELVVRVIRLTFQRGEGTPESSGAGAAGSGGGGGAESGRAQDVWLCLGEEAHKQWLGHLTGAWHAARAAAVGSARERTGTTDLQPGFLQSPGVGANRTELSPFIQRAASEGEDAFHDVYLAPEEGGGWGEEDTEEDTEVVVSVAPVKEVAAAAAEEDEEEGQEEAAQARGMLYLQVTVQCTASIEVTAPCAVARITDPVRVEQAGGDLQLLAVHVGGMCVTLETPPAELAAFIVTGAVREILVQRAPAASAEAGGAPCGVWRRPQWLLAVVPTGRAPPDDACAADERAENSAKADPSSENEQAVRLRFTKGRGGAPGATTRLPECTLDLQTVWKEADPGTPKGPGSRPLGGLRCSCAAAARRRAVNAAAVNAGTAEHRVAPAPAAMAALQAASVAAAHGAKGEGEGGGLCQLALSMCVRIRCAEVRARMRDAAGVPVGGAYVADLRYTLTARINGTALIEGRMQCLEISDTSAAGVLYPVALTTRDPGADAGKDADSAGGSPVVMFTVENFTPLDLSFGGFHSHISFRVTQARVTFLMRFLADLWLRSRWTPSNVQEPDPAAAAATAAAVAAAGQQQQSDADDDPSAGKGDADDDPNAGKGDADDDPSAGKGDADDDPSAGKGDAAAAAAAAIEREAQEREAASAAILALTPLTKVEVTVSALTLTMPRNSLQREEWTVEVDRLEVCNSFRKRVRYYPLQRFHCQLAGARLLARAGGGPAQEQMAMTDTFDATITVQTPFGPPRADPSPAALRARPELMPPPKFWMDFVFEKLRLELSDQHLQLICKVIRENFSERSVHWAGAALPPIKQGPLHSQEPPMGDFSAMLNTALGSTRGPSQDGAKGDVPQPKRDLLARMNQRYTFAVKELVLQTSLAVAMMDPAPTPLARLTAVDFMVDFATLQTHNLAWEAVVAAHSLLQLTPSRRQPEAAGAQLVNGPPLVTCERPPRAAAPACRGESAVPSPTGDVPEVDVATEQGGEAAAAEDDRAEADGLAGMRAGQERGAGWGDTAGTEPLFFMDMFKTRGVLGNNLNLLLDFLNPEVSAEWGLLQGILMWVANGTGAADQPPRAPPGSSIVVVTYGAQDAAAQPPPGGLVCKVALTPSCRFHFLAEDSWKDAGVAASSLERSDSGSWADPAGASGFMAKADALVTFASFGRNRLLKVDTTNLGVMHRPGGKAQEAQIKEVLAPCNVVFTWKWTMLDPPGTAPAPCFREAEGQDSGVPASQQHLWVTKRPTWLRLRLEEMWRSQRPTWLRLRLEEMWR</sequence>
<evidence type="ECO:0000313" key="2">
    <source>
        <dbReference type="EMBL" id="KAK3261009.1"/>
    </source>
</evidence>
<dbReference type="EMBL" id="LGRX02017234">
    <property type="protein sequence ID" value="KAK3261009.1"/>
    <property type="molecule type" value="Genomic_DNA"/>
</dbReference>
<organism evidence="2 3">
    <name type="scientific">Cymbomonas tetramitiformis</name>
    <dbReference type="NCBI Taxonomy" id="36881"/>
    <lineage>
        <taxon>Eukaryota</taxon>
        <taxon>Viridiplantae</taxon>
        <taxon>Chlorophyta</taxon>
        <taxon>Pyramimonadophyceae</taxon>
        <taxon>Pyramimonadales</taxon>
        <taxon>Pyramimonadaceae</taxon>
        <taxon>Cymbomonas</taxon>
    </lineage>
</organism>
<keyword evidence="3" id="KW-1185">Reference proteome</keyword>
<gene>
    <name evidence="2" type="ORF">CYMTET_30065</name>
</gene>
<protein>
    <submittedName>
        <fullName evidence="2">Uncharacterized protein</fullName>
    </submittedName>
</protein>
<dbReference type="PANTHER" id="PTHR48125:SF12">
    <property type="entry name" value="AT HOOK TRANSCRIPTION FACTOR FAMILY-RELATED"/>
    <property type="match status" value="1"/>
</dbReference>
<feature type="region of interest" description="Disordered" evidence="1">
    <location>
        <begin position="1073"/>
        <end position="1107"/>
    </location>
</feature>
<proteinExistence type="predicted"/>
<reference evidence="2 3" key="1">
    <citation type="journal article" date="2015" name="Genome Biol. Evol.">
        <title>Comparative Genomics of a Bacterivorous Green Alga Reveals Evolutionary Causalities and Consequences of Phago-Mixotrophic Mode of Nutrition.</title>
        <authorList>
            <person name="Burns J.A."/>
            <person name="Paasch A."/>
            <person name="Narechania A."/>
            <person name="Kim E."/>
        </authorList>
    </citation>
    <scope>NUCLEOTIDE SEQUENCE [LARGE SCALE GENOMIC DNA]</scope>
    <source>
        <strain evidence="2 3">PLY_AMNH</strain>
    </source>
</reference>
<comment type="caution">
    <text evidence="2">The sequence shown here is derived from an EMBL/GenBank/DDBJ whole genome shotgun (WGS) entry which is preliminary data.</text>
</comment>